<evidence type="ECO:0000259" key="2">
    <source>
        <dbReference type="PROSITE" id="PS50106"/>
    </source>
</evidence>
<dbReference type="GO" id="GO:0019901">
    <property type="term" value="F:protein kinase binding"/>
    <property type="evidence" value="ECO:0007669"/>
    <property type="project" value="TreeGrafter"/>
</dbReference>
<gene>
    <name evidence="3" type="ORF">HDID_LOCUS2183</name>
</gene>
<dbReference type="SUPFAM" id="SSF50156">
    <property type="entry name" value="PDZ domain-like"/>
    <property type="match status" value="4"/>
</dbReference>
<protein>
    <submittedName>
        <fullName evidence="5">Protein lap4</fullName>
    </submittedName>
</protein>
<dbReference type="AlphaFoldDB" id="A0A0R3SCA0"/>
<feature type="domain" description="PDZ" evidence="2">
    <location>
        <begin position="531"/>
        <end position="619"/>
    </location>
</feature>
<dbReference type="GO" id="GO:0045197">
    <property type="term" value="P:establishment or maintenance of epithelial cell apical/basal polarity"/>
    <property type="evidence" value="ECO:0007669"/>
    <property type="project" value="TreeGrafter"/>
</dbReference>
<accession>A0A0R3SCA0</accession>
<dbReference type="InterPro" id="IPR001478">
    <property type="entry name" value="PDZ"/>
</dbReference>
<feature type="compositionally biased region" description="Polar residues" evidence="1">
    <location>
        <begin position="359"/>
        <end position="372"/>
    </location>
</feature>
<evidence type="ECO:0000313" key="4">
    <source>
        <dbReference type="Proteomes" id="UP000274504"/>
    </source>
</evidence>
<feature type="domain" description="PDZ" evidence="2">
    <location>
        <begin position="772"/>
        <end position="846"/>
    </location>
</feature>
<reference evidence="3 4" key="2">
    <citation type="submission" date="2018-11" db="EMBL/GenBank/DDBJ databases">
        <authorList>
            <consortium name="Pathogen Informatics"/>
        </authorList>
    </citation>
    <scope>NUCLEOTIDE SEQUENCE [LARGE SCALE GENOMIC DNA]</scope>
</reference>
<dbReference type="GO" id="GO:0098968">
    <property type="term" value="P:neurotransmitter receptor transport postsynaptic membrane to endosome"/>
    <property type="evidence" value="ECO:0007669"/>
    <property type="project" value="TreeGrafter"/>
</dbReference>
<dbReference type="GO" id="GO:0043113">
    <property type="term" value="P:receptor clustering"/>
    <property type="evidence" value="ECO:0007669"/>
    <property type="project" value="TreeGrafter"/>
</dbReference>
<feature type="region of interest" description="Disordered" evidence="1">
    <location>
        <begin position="329"/>
        <end position="379"/>
    </location>
</feature>
<feature type="region of interest" description="Disordered" evidence="1">
    <location>
        <begin position="932"/>
        <end position="961"/>
    </location>
</feature>
<feature type="region of interest" description="Disordered" evidence="1">
    <location>
        <begin position="184"/>
        <end position="249"/>
    </location>
</feature>
<dbReference type="GO" id="GO:0005912">
    <property type="term" value="C:adherens junction"/>
    <property type="evidence" value="ECO:0007669"/>
    <property type="project" value="TreeGrafter"/>
</dbReference>
<feature type="compositionally biased region" description="Polar residues" evidence="1">
    <location>
        <begin position="934"/>
        <end position="961"/>
    </location>
</feature>
<feature type="region of interest" description="Disordered" evidence="1">
    <location>
        <begin position="1"/>
        <end position="61"/>
    </location>
</feature>
<dbReference type="GO" id="GO:0014069">
    <property type="term" value="C:postsynaptic density"/>
    <property type="evidence" value="ECO:0007669"/>
    <property type="project" value="TreeGrafter"/>
</dbReference>
<dbReference type="Proteomes" id="UP000274504">
    <property type="component" value="Unassembled WGS sequence"/>
</dbReference>
<dbReference type="WBParaSite" id="HDID_0000218201-mRNA-1">
    <property type="protein sequence ID" value="HDID_0000218201-mRNA-1"/>
    <property type="gene ID" value="HDID_0000218201"/>
</dbReference>
<sequence length="1136" mass="121736">EVVSNGFPQSNGSSPGAASDQLKNNFESTTNGIHFPSTQIPSGGSSIINLEEPGEEENDVGREAATRVRFTAEDGPAKNANDAREYPKTRHPMHLKKGLDGEYAHRMSDNLPSLSSNVHDLHPNADQNTSHNAGMTLYIKKQDTPKRILVGVGSATSTSLCTNTHGSDYAGSLSSDLASPISTTSSGGIDDLLSPNASTVNSGRGRRHGNDNGSGGVAFAQSPVEVPEPRSSRAEQEEDEEQTYSSGGEEIDTITKSVAFGDDVKDNEDNVNNEEAVIKLLKKCCDPNVVDSFAESNAPDNTKTAPNCCCLQTTNALLMVAAAAAAASGSKESQTASANTTNSTLTNTSSHGAPALQARSPTNTQQTLVSQSSPPPKTEQVTLHITLERAPGGGLGLSIAGGVGSVPFRGLDQGIFVSRLAAGGLAETSGLKVGDKLLEVNGVNMVNIEHQVAVSALRTDATRFKLLLCREVPVVTQAPPQSPQTVNAESTNDGRSAKTFPPQPSYLADPQRAHNLPSSLLNTTSLGRLIKCTLHRDWSGLGFSIAGGRGVLGPQADASTIYISRIVEGGAADKTGQLRVGDQLYKINGIDVRNARHDQVITLLTGAGPNVELEVLRKLIAPQAVNADLTPTSPIMNSGESNESGHSPTHSPPLTVEEPQFLRKEAGLDVYRVNLKHRPGKNLGLRICGGCDSSSLPFGGETPGVFICRVQEGGEAQEAGLRVGDRLLSVNGRDLRRVNHDEAVSALMPSGLSEESLLLEVRRDPLPPGLREVVIPCPEGEPLGLSLVSRRSMLPTTSGNFDKEAEETKEGIFVRQIAPSSSIARDGQLKPGDQILVIHPQEGKLRLTICDGIDPSNLIEKASSHRQPTFSNISCQIIDCNGRESDRAQSHKTPSYLGSIENIHPMVEKSPGECFHALVIRKCVPCNHHHHKSPQATESVCTPNPSTNTEGQPSTKVTSNLSGAYPELGEYKEIDVRSMSRPKKGISKMIRERIRRWQADRDRAEGVDLRFPRFPVLANRESSKISETDSTSSEMPLEPCDVDLYSWKRAGYCLKTNAWSDNAKVEPVIPVVGQLIKLQRSPALCGPLISEAKESNESTGTVQETLPTVKPQKELSPPIETLPSFKDRMRFFEMAH</sequence>
<dbReference type="PANTHER" id="PTHR23119">
    <property type="entry name" value="DISCS LARGE"/>
    <property type="match status" value="1"/>
</dbReference>
<feature type="domain" description="PDZ" evidence="2">
    <location>
        <begin position="384"/>
        <end position="472"/>
    </location>
</feature>
<organism evidence="5">
    <name type="scientific">Hymenolepis diminuta</name>
    <name type="common">Rat tapeworm</name>
    <dbReference type="NCBI Taxonomy" id="6216"/>
    <lineage>
        <taxon>Eukaryota</taxon>
        <taxon>Metazoa</taxon>
        <taxon>Spiralia</taxon>
        <taxon>Lophotrochozoa</taxon>
        <taxon>Platyhelminthes</taxon>
        <taxon>Cestoda</taxon>
        <taxon>Eucestoda</taxon>
        <taxon>Cyclophyllidea</taxon>
        <taxon>Hymenolepididae</taxon>
        <taxon>Hymenolepis</taxon>
    </lineage>
</organism>
<dbReference type="SMART" id="SM00228">
    <property type="entry name" value="PDZ"/>
    <property type="match status" value="4"/>
</dbReference>
<feature type="region of interest" description="Disordered" evidence="1">
    <location>
        <begin position="478"/>
        <end position="504"/>
    </location>
</feature>
<dbReference type="PANTHER" id="PTHR23119:SF44">
    <property type="entry name" value="PROTEIN LAP4"/>
    <property type="match status" value="1"/>
</dbReference>
<dbReference type="GO" id="GO:0098887">
    <property type="term" value="P:neurotransmitter receptor transport, endosome to postsynaptic membrane"/>
    <property type="evidence" value="ECO:0007669"/>
    <property type="project" value="TreeGrafter"/>
</dbReference>
<feature type="compositionally biased region" description="Low complexity" evidence="1">
    <location>
        <begin position="335"/>
        <end position="350"/>
    </location>
</feature>
<dbReference type="EMBL" id="UYSG01000502">
    <property type="protein sequence ID" value="VDL19644.1"/>
    <property type="molecule type" value="Genomic_DNA"/>
</dbReference>
<name>A0A0R3SCA0_HYMDI</name>
<dbReference type="GO" id="GO:0016323">
    <property type="term" value="C:basolateral plasma membrane"/>
    <property type="evidence" value="ECO:0007669"/>
    <property type="project" value="TreeGrafter"/>
</dbReference>
<dbReference type="OrthoDB" id="2187496at2759"/>
<feature type="compositionally biased region" description="Polar residues" evidence="1">
    <location>
        <begin position="1"/>
        <end position="48"/>
    </location>
</feature>
<evidence type="ECO:0000256" key="1">
    <source>
        <dbReference type="SAM" id="MobiDB-lite"/>
    </source>
</evidence>
<feature type="region of interest" description="Disordered" evidence="1">
    <location>
        <begin position="629"/>
        <end position="655"/>
    </location>
</feature>
<evidence type="ECO:0000313" key="5">
    <source>
        <dbReference type="WBParaSite" id="HDID_0000218201-mRNA-1"/>
    </source>
</evidence>
<dbReference type="InterPro" id="IPR050614">
    <property type="entry name" value="Synaptic_Scaffolding_LAP-MAGUK"/>
</dbReference>
<proteinExistence type="predicted"/>
<dbReference type="GO" id="GO:0098609">
    <property type="term" value="P:cell-cell adhesion"/>
    <property type="evidence" value="ECO:0007669"/>
    <property type="project" value="TreeGrafter"/>
</dbReference>
<feature type="compositionally biased region" description="Polar residues" evidence="1">
    <location>
        <begin position="483"/>
        <end position="494"/>
    </location>
</feature>
<dbReference type="Gene3D" id="2.30.42.10">
    <property type="match status" value="4"/>
</dbReference>
<dbReference type="GO" id="GO:0045211">
    <property type="term" value="C:postsynaptic membrane"/>
    <property type="evidence" value="ECO:0007669"/>
    <property type="project" value="TreeGrafter"/>
</dbReference>
<dbReference type="InterPro" id="IPR036034">
    <property type="entry name" value="PDZ_sf"/>
</dbReference>
<feature type="compositionally biased region" description="Polar residues" evidence="1">
    <location>
        <begin position="629"/>
        <end position="649"/>
    </location>
</feature>
<dbReference type="Pfam" id="PF00595">
    <property type="entry name" value="PDZ"/>
    <property type="match status" value="3"/>
</dbReference>
<dbReference type="STRING" id="6216.A0A0R3SCA0"/>
<evidence type="ECO:0000313" key="3">
    <source>
        <dbReference type="EMBL" id="VDL19644.1"/>
    </source>
</evidence>
<dbReference type="PROSITE" id="PS50106">
    <property type="entry name" value="PDZ"/>
    <property type="match status" value="4"/>
</dbReference>
<reference evidence="5" key="1">
    <citation type="submission" date="2016-04" db="UniProtKB">
        <authorList>
            <consortium name="WormBaseParasite"/>
        </authorList>
    </citation>
    <scope>IDENTIFICATION</scope>
</reference>
<feature type="domain" description="PDZ" evidence="2">
    <location>
        <begin position="672"/>
        <end position="751"/>
    </location>
</feature>